<evidence type="ECO:0000256" key="3">
    <source>
        <dbReference type="ARBA" id="ARBA00034247"/>
    </source>
</evidence>
<evidence type="ECO:0000313" key="5">
    <source>
        <dbReference type="EMBL" id="QBZ82440.1"/>
    </source>
</evidence>
<name>A0A4P7NXF2_9GAMM</name>
<dbReference type="PROSITE" id="PS50887">
    <property type="entry name" value="GGDEF"/>
    <property type="match status" value="1"/>
</dbReference>
<dbReference type="GO" id="GO:0052621">
    <property type="term" value="F:diguanylate cyclase activity"/>
    <property type="evidence" value="ECO:0007669"/>
    <property type="project" value="UniProtKB-EC"/>
</dbReference>
<dbReference type="GO" id="GO:1902201">
    <property type="term" value="P:negative regulation of bacterial-type flagellum-dependent cell motility"/>
    <property type="evidence" value="ECO:0007669"/>
    <property type="project" value="TreeGrafter"/>
</dbReference>
<dbReference type="EC" id="2.7.7.65" evidence="2"/>
<evidence type="ECO:0000256" key="1">
    <source>
        <dbReference type="ARBA" id="ARBA00001946"/>
    </source>
</evidence>
<dbReference type="PANTHER" id="PTHR45138:SF9">
    <property type="entry name" value="DIGUANYLATE CYCLASE DGCM-RELATED"/>
    <property type="match status" value="1"/>
</dbReference>
<dbReference type="AlphaFoldDB" id="A0A4P7NXF2"/>
<organism evidence="5 6">
    <name type="scientific">Hydrogenovibrio crunogenus</name>
    <dbReference type="NCBI Taxonomy" id="39765"/>
    <lineage>
        <taxon>Bacteria</taxon>
        <taxon>Pseudomonadati</taxon>
        <taxon>Pseudomonadota</taxon>
        <taxon>Gammaproteobacteria</taxon>
        <taxon>Thiotrichales</taxon>
        <taxon>Piscirickettsiaceae</taxon>
        <taxon>Hydrogenovibrio</taxon>
    </lineage>
</organism>
<comment type="catalytic activity">
    <reaction evidence="3">
        <text>2 GTP = 3',3'-c-di-GMP + 2 diphosphate</text>
        <dbReference type="Rhea" id="RHEA:24898"/>
        <dbReference type="ChEBI" id="CHEBI:33019"/>
        <dbReference type="ChEBI" id="CHEBI:37565"/>
        <dbReference type="ChEBI" id="CHEBI:58805"/>
        <dbReference type="EC" id="2.7.7.65"/>
    </reaction>
</comment>
<comment type="cofactor">
    <cofactor evidence="1">
        <name>Mg(2+)</name>
        <dbReference type="ChEBI" id="CHEBI:18420"/>
    </cofactor>
</comment>
<reference evidence="5 6" key="1">
    <citation type="submission" date="2018-08" db="EMBL/GenBank/DDBJ databases">
        <title>Horizontal acquisition of hydrogen conversion ability and other habitat adaptations in Hydrogenovibrio crunogenus strains.</title>
        <authorList>
            <person name="Gonnella G."/>
            <person name="Adam N."/>
            <person name="Perner M."/>
        </authorList>
    </citation>
    <scope>NUCLEOTIDE SEQUENCE [LARGE SCALE GENOMIC DNA]</scope>
    <source>
        <strain evidence="5 6">SP-41</strain>
    </source>
</reference>
<dbReference type="NCBIfam" id="TIGR00254">
    <property type="entry name" value="GGDEF"/>
    <property type="match status" value="1"/>
</dbReference>
<dbReference type="EMBL" id="CP032096">
    <property type="protein sequence ID" value="QBZ82440.1"/>
    <property type="molecule type" value="Genomic_DNA"/>
</dbReference>
<dbReference type="InterPro" id="IPR050469">
    <property type="entry name" value="Diguanylate_Cyclase"/>
</dbReference>
<accession>A0A4P7NXF2</accession>
<gene>
    <name evidence="5" type="primary">pleD_2</name>
    <name evidence="5" type="ORF">GHNINEIG_00470</name>
</gene>
<evidence type="ECO:0000313" key="6">
    <source>
        <dbReference type="Proteomes" id="UP000296201"/>
    </source>
</evidence>
<dbReference type="InterPro" id="IPR029787">
    <property type="entry name" value="Nucleotide_cyclase"/>
</dbReference>
<dbReference type="Proteomes" id="UP000296201">
    <property type="component" value="Chromosome"/>
</dbReference>
<dbReference type="InterPro" id="IPR000160">
    <property type="entry name" value="GGDEF_dom"/>
</dbReference>
<dbReference type="Gene3D" id="3.30.70.270">
    <property type="match status" value="1"/>
</dbReference>
<feature type="domain" description="GGDEF" evidence="4">
    <location>
        <begin position="214"/>
        <end position="348"/>
    </location>
</feature>
<protein>
    <recommendedName>
        <fullName evidence="2">diguanylate cyclase</fullName>
        <ecNumber evidence="2">2.7.7.65</ecNumber>
    </recommendedName>
</protein>
<proteinExistence type="predicted"/>
<evidence type="ECO:0000256" key="2">
    <source>
        <dbReference type="ARBA" id="ARBA00012528"/>
    </source>
</evidence>
<dbReference type="PANTHER" id="PTHR45138">
    <property type="entry name" value="REGULATORY COMPONENTS OF SENSORY TRANSDUCTION SYSTEM"/>
    <property type="match status" value="1"/>
</dbReference>
<dbReference type="Pfam" id="PF00990">
    <property type="entry name" value="GGDEF"/>
    <property type="match status" value="1"/>
</dbReference>
<dbReference type="OrthoDB" id="5621267at2"/>
<dbReference type="GO" id="GO:0005886">
    <property type="term" value="C:plasma membrane"/>
    <property type="evidence" value="ECO:0007669"/>
    <property type="project" value="TreeGrafter"/>
</dbReference>
<dbReference type="CDD" id="cd01949">
    <property type="entry name" value="GGDEF"/>
    <property type="match status" value="1"/>
</dbReference>
<dbReference type="RefSeq" id="WP_135795150.1">
    <property type="nucleotide sequence ID" value="NZ_CP032096.1"/>
</dbReference>
<dbReference type="FunFam" id="3.30.70.270:FF:000001">
    <property type="entry name" value="Diguanylate cyclase domain protein"/>
    <property type="match status" value="1"/>
</dbReference>
<keyword evidence="6" id="KW-1185">Reference proteome</keyword>
<dbReference type="SMART" id="SM00267">
    <property type="entry name" value="GGDEF"/>
    <property type="match status" value="1"/>
</dbReference>
<dbReference type="InterPro" id="IPR043128">
    <property type="entry name" value="Rev_trsase/Diguanyl_cyclase"/>
</dbReference>
<dbReference type="GO" id="GO:0043709">
    <property type="term" value="P:cell adhesion involved in single-species biofilm formation"/>
    <property type="evidence" value="ECO:0007669"/>
    <property type="project" value="TreeGrafter"/>
</dbReference>
<sequence>MNSSKLIQAPCRYSFSKEEARELAEQTLAKLEQHKVSANPIHFTLFFELLTSINPNIAEQVEHALKFNTYNDDSARVMFNALWNEIITHSLHSEEFSEIVDNLILYIDNWIKAAQNKSDKISTEVEQVSQLSTAQEMVDRLKSNVLPAIESYQSETHALQEHIQDSSAEIIRLKKELDKATAIAKTDELTNIPNRRGFNEIIAHAMKEANEKQSSFALLVLDIDYFKKVNDTYGHLVGDSILRYLAKSLHNETKGKDSIARIGGEEFVAILPSTSYDSALKLANTIREKIASRPLHVKNNANPITLTISIGVAMFQLNETLDSLFTRADKCLYMAKSNGRNRVYGEAEL</sequence>
<dbReference type="SUPFAM" id="SSF55073">
    <property type="entry name" value="Nucleotide cyclase"/>
    <property type="match status" value="1"/>
</dbReference>
<evidence type="ECO:0000259" key="4">
    <source>
        <dbReference type="PROSITE" id="PS50887"/>
    </source>
</evidence>